<keyword evidence="3" id="KW-0002">3D-structure</keyword>
<reference evidence="3" key="2">
    <citation type="journal article" date="2020" name="J. Mol. Biol.">
        <title>Phage G Structure at 6.1A Resolution, Condensed DNA, and Host Identity Revision to a Lysinibacillus.</title>
        <authorList>
            <person name="Gonzalez B."/>
            <person name="Monroe L."/>
            <person name="Li K."/>
            <person name="Yan R."/>
            <person name="Wright E."/>
            <person name="Walter T."/>
            <person name="Kihara D."/>
            <person name="Weintraub S.T."/>
            <person name="Thomas J.A."/>
            <person name="Serwer P."/>
            <person name="Jiang W."/>
        </authorList>
    </citation>
    <scope>STRUCTURE BY ELECTRON MICROSCOPY (6.10 ANGSTROMS) OF 16-165</scope>
</reference>
<sequence>MAGGFKNFGPTYNSTPYVRLGYEGILNGAHDIDVAGLNGVEQLAGKFATIGANGVKLAGDNGTNAVGLFREDLGDMVNASEKASFYFRGGEYYVNISRTSLTAAGIAAGDEITCDADGKMIKFTGTGKALGVVTHVGEYRAGNMYEKATQGVTDTDTFIGFIMYV</sequence>
<dbReference type="RefSeq" id="YP_009015337.1">
    <property type="nucleotide sequence ID" value="NC_023719.1"/>
</dbReference>
<organism evidence="1 2">
    <name type="scientific">Bacillus phage G</name>
    <dbReference type="NCBI Taxonomy" id="2884420"/>
    <lineage>
        <taxon>Viruses</taxon>
        <taxon>Duplodnaviria</taxon>
        <taxon>Heunggongvirae</taxon>
        <taxon>Uroviricota</taxon>
        <taxon>Caudoviricetes</taxon>
        <taxon>Donellivirus</taxon>
        <taxon>Donellivirus gee</taxon>
    </lineage>
</organism>
<evidence type="ECO:0007829" key="3">
    <source>
        <dbReference type="PDB" id="6WKK"/>
    </source>
</evidence>
<protein>
    <submittedName>
        <fullName evidence="1">Gp26</fullName>
    </submittedName>
</protein>
<proteinExistence type="evidence at protein level"/>
<dbReference type="GeneID" id="18563245"/>
<name>G3MB96_9CAUD</name>
<gene>
    <name evidence="1" type="primary">26</name>
    <name evidence="1" type="ORF">G_26</name>
</gene>
<dbReference type="Proteomes" id="UP000009273">
    <property type="component" value="Segment"/>
</dbReference>
<evidence type="ECO:0000313" key="1">
    <source>
        <dbReference type="EMBL" id="AEO93297.1"/>
    </source>
</evidence>
<dbReference type="KEGG" id="vg:18563245"/>
<keyword evidence="2" id="KW-1185">Reference proteome</keyword>
<reference evidence="1 2" key="1">
    <citation type="submission" date="2011-09" db="EMBL/GenBank/DDBJ databases">
        <authorList>
            <person name="Pope W.H."/>
            <person name="Pedulla M.L."/>
            <person name="Ford M.E."/>
            <person name="Peebles C.L."/>
            <person name="Hatfull G.H."/>
            <person name="Hendrix R.W."/>
        </authorList>
    </citation>
    <scope>NUCLEOTIDE SEQUENCE [LARGE SCALE GENOMIC DNA]</scope>
    <source>
        <strain evidence="1">G</strain>
    </source>
</reference>
<dbReference type="PDB" id="6WKK">
    <property type="method" value="EM"/>
    <property type="resolution" value="6.10 A"/>
    <property type="chains" value="G/H/I/J/K/L/M/N/O/P/Q/R/S/T/U/V/W/X=16-165"/>
</dbReference>
<dbReference type="EMBL" id="JN638751">
    <property type="protein sequence ID" value="AEO93297.1"/>
    <property type="molecule type" value="Genomic_DNA"/>
</dbReference>
<evidence type="ECO:0000313" key="2">
    <source>
        <dbReference type="Proteomes" id="UP000009273"/>
    </source>
</evidence>
<dbReference type="SMR" id="G3MB96"/>
<accession>G3MB96</accession>